<name>A0AAV9C8F5_ACOCL</name>
<dbReference type="PANTHER" id="PTHR33510">
    <property type="entry name" value="PROTEIN TIC 20-II, CHLOROPLASTIC"/>
    <property type="match status" value="1"/>
</dbReference>
<dbReference type="PANTHER" id="PTHR33510:SF9">
    <property type="entry name" value="HIT-TYPE ZINC FINGER FAMILY PROTEIN-RELATED"/>
    <property type="match status" value="1"/>
</dbReference>
<proteinExistence type="inferred from homology"/>
<keyword evidence="6 7" id="KW-0472">Membrane</keyword>
<evidence type="ECO:0000256" key="3">
    <source>
        <dbReference type="ARBA" id="ARBA00022692"/>
    </source>
</evidence>
<feature type="transmembrane region" description="Helical" evidence="7">
    <location>
        <begin position="20"/>
        <end position="47"/>
    </location>
</feature>
<reference evidence="8" key="1">
    <citation type="journal article" date="2023" name="Nat. Commun.">
        <title>Diploid and tetraploid genomes of Acorus and the evolution of monocots.</title>
        <authorList>
            <person name="Ma L."/>
            <person name="Liu K.W."/>
            <person name="Li Z."/>
            <person name="Hsiao Y.Y."/>
            <person name="Qi Y."/>
            <person name="Fu T."/>
            <person name="Tang G.D."/>
            <person name="Zhang D."/>
            <person name="Sun W.H."/>
            <person name="Liu D.K."/>
            <person name="Li Y."/>
            <person name="Chen G.Z."/>
            <person name="Liu X.D."/>
            <person name="Liao X.Y."/>
            <person name="Jiang Y.T."/>
            <person name="Yu X."/>
            <person name="Hao Y."/>
            <person name="Huang J."/>
            <person name="Zhao X.W."/>
            <person name="Ke S."/>
            <person name="Chen Y.Y."/>
            <person name="Wu W.L."/>
            <person name="Hsu J.L."/>
            <person name="Lin Y.F."/>
            <person name="Huang M.D."/>
            <person name="Li C.Y."/>
            <person name="Huang L."/>
            <person name="Wang Z.W."/>
            <person name="Zhao X."/>
            <person name="Zhong W.Y."/>
            <person name="Peng D.H."/>
            <person name="Ahmad S."/>
            <person name="Lan S."/>
            <person name="Zhang J.S."/>
            <person name="Tsai W.C."/>
            <person name="Van de Peer Y."/>
            <person name="Liu Z.J."/>
        </authorList>
    </citation>
    <scope>NUCLEOTIDE SEQUENCE</scope>
    <source>
        <strain evidence="8">CP</strain>
    </source>
</reference>
<comment type="caution">
    <text evidence="8">The sequence shown here is derived from an EMBL/GenBank/DDBJ whole genome shotgun (WGS) entry which is preliminary data.</text>
</comment>
<keyword evidence="4" id="KW-1001">Plastid inner membrane</keyword>
<evidence type="ECO:0000256" key="2">
    <source>
        <dbReference type="ARBA" id="ARBA00009596"/>
    </source>
</evidence>
<comment type="subcellular location">
    <subcellularLocation>
        <location evidence="1">Plastid</location>
        <location evidence="1">Chloroplast inner membrane</location>
        <topology evidence="1">Multi-pass membrane protein</topology>
    </subcellularLocation>
    <subcellularLocation>
        <location evidence="7">Plastid</location>
        <location evidence="7">Chloroplast membrane</location>
        <topology evidence="7">Multi-pass membrane protein</topology>
    </subcellularLocation>
</comment>
<sequence length="73" mass="8830">MYAETAYHLHPFLEYFEQITYPFLGFIGTLPSWILMAYFFTAYLGVVRKKEWPHFFRFHVVMGMLLEIALQNF</sequence>
<dbReference type="GO" id="GO:0009706">
    <property type="term" value="C:chloroplast inner membrane"/>
    <property type="evidence" value="ECO:0007669"/>
    <property type="project" value="UniProtKB-SubCell"/>
</dbReference>
<evidence type="ECO:0000256" key="4">
    <source>
        <dbReference type="ARBA" id="ARBA00022780"/>
    </source>
</evidence>
<keyword evidence="3 7" id="KW-0812">Transmembrane</keyword>
<dbReference type="InterPro" id="IPR005691">
    <property type="entry name" value="Tic20"/>
</dbReference>
<protein>
    <recommendedName>
        <fullName evidence="7">Protein TIC 20</fullName>
    </recommendedName>
</protein>
<dbReference type="EMBL" id="JAUJYO010000021">
    <property type="protein sequence ID" value="KAK1284569.1"/>
    <property type="molecule type" value="Genomic_DNA"/>
</dbReference>
<gene>
    <name evidence="8" type="ORF">QJS10_CPB21g00479</name>
</gene>
<organism evidence="8 9">
    <name type="scientific">Acorus calamus</name>
    <name type="common">Sweet flag</name>
    <dbReference type="NCBI Taxonomy" id="4465"/>
    <lineage>
        <taxon>Eukaryota</taxon>
        <taxon>Viridiplantae</taxon>
        <taxon>Streptophyta</taxon>
        <taxon>Embryophyta</taxon>
        <taxon>Tracheophyta</taxon>
        <taxon>Spermatophyta</taxon>
        <taxon>Magnoliopsida</taxon>
        <taxon>Liliopsida</taxon>
        <taxon>Acoraceae</taxon>
        <taxon>Acorus</taxon>
    </lineage>
</organism>
<comment type="function">
    <text evidence="7">Involved in protein precursor import into chloroplasts.</text>
</comment>
<keyword evidence="7" id="KW-0934">Plastid</keyword>
<evidence type="ECO:0000256" key="7">
    <source>
        <dbReference type="RuleBase" id="RU367003"/>
    </source>
</evidence>
<dbReference type="AlphaFoldDB" id="A0AAV9C8F5"/>
<evidence type="ECO:0000256" key="6">
    <source>
        <dbReference type="ARBA" id="ARBA00023136"/>
    </source>
</evidence>
<keyword evidence="5 7" id="KW-1133">Transmembrane helix</keyword>
<comment type="caution">
    <text evidence="7">Lacks conserved residue(s) required for the propagation of feature annotation.</text>
</comment>
<keyword evidence="7" id="KW-0150">Chloroplast</keyword>
<evidence type="ECO:0000256" key="5">
    <source>
        <dbReference type="ARBA" id="ARBA00022989"/>
    </source>
</evidence>
<comment type="similarity">
    <text evidence="2 7">Belongs to the Tic20 family.</text>
</comment>
<reference evidence="8" key="2">
    <citation type="submission" date="2023-06" db="EMBL/GenBank/DDBJ databases">
        <authorList>
            <person name="Ma L."/>
            <person name="Liu K.-W."/>
            <person name="Li Z."/>
            <person name="Hsiao Y.-Y."/>
            <person name="Qi Y."/>
            <person name="Fu T."/>
            <person name="Tang G."/>
            <person name="Zhang D."/>
            <person name="Sun W.-H."/>
            <person name="Liu D.-K."/>
            <person name="Li Y."/>
            <person name="Chen G.-Z."/>
            <person name="Liu X.-D."/>
            <person name="Liao X.-Y."/>
            <person name="Jiang Y.-T."/>
            <person name="Yu X."/>
            <person name="Hao Y."/>
            <person name="Huang J."/>
            <person name="Zhao X.-W."/>
            <person name="Ke S."/>
            <person name="Chen Y.-Y."/>
            <person name="Wu W.-L."/>
            <person name="Hsu J.-L."/>
            <person name="Lin Y.-F."/>
            <person name="Huang M.-D."/>
            <person name="Li C.-Y."/>
            <person name="Huang L."/>
            <person name="Wang Z.-W."/>
            <person name="Zhao X."/>
            <person name="Zhong W.-Y."/>
            <person name="Peng D.-H."/>
            <person name="Ahmad S."/>
            <person name="Lan S."/>
            <person name="Zhang J.-S."/>
            <person name="Tsai W.-C."/>
            <person name="Van De Peer Y."/>
            <person name="Liu Z.-J."/>
        </authorList>
    </citation>
    <scope>NUCLEOTIDE SEQUENCE</scope>
    <source>
        <strain evidence="8">CP</strain>
        <tissue evidence="8">Leaves</tissue>
    </source>
</reference>
<evidence type="ECO:0000313" key="8">
    <source>
        <dbReference type="EMBL" id="KAK1284569.1"/>
    </source>
</evidence>
<dbReference type="Pfam" id="PF16166">
    <property type="entry name" value="TIC20"/>
    <property type="match status" value="1"/>
</dbReference>
<keyword evidence="9" id="KW-1185">Reference proteome</keyword>
<evidence type="ECO:0000313" key="9">
    <source>
        <dbReference type="Proteomes" id="UP001180020"/>
    </source>
</evidence>
<evidence type="ECO:0000256" key="1">
    <source>
        <dbReference type="ARBA" id="ARBA00004478"/>
    </source>
</evidence>
<accession>A0AAV9C8F5</accession>
<dbReference type="Proteomes" id="UP001180020">
    <property type="component" value="Unassembled WGS sequence"/>
</dbReference>